<protein>
    <submittedName>
        <fullName evidence="5">Tyrosine/phenylalanine carboxypeptidase domain-containing protein</fullName>
    </submittedName>
</protein>
<dbReference type="EMBL" id="CP154795">
    <property type="protein sequence ID" value="XAN08466.1"/>
    <property type="molecule type" value="Genomic_DNA"/>
</dbReference>
<keyword evidence="4" id="KW-0482">Metalloprotease</keyword>
<keyword evidence="3" id="KW-0378">Hydrolase</keyword>
<keyword evidence="5" id="KW-0121">Carboxypeptidase</keyword>
<sequence length="404" mass="44240">MTDEHPTGPEPEAAETEALGLGTLSASDLAADHLMASLAAQVRFLLEVTPVDADSVRQSFLDHPESDPVFTYRELDVHPDVLEAQLAAMPLDSIEDATVGTLLRARYREMRMRVEMLRARDTKDFLTLSIEQYGGVMPRLREVAVDLLDRLPGGALDPETVDADEFLEYANAELEHYREIDPDIGVHAEIRDDVTGVLVDGDTLMISTNASIARSRVNALIQHEVGTHLVTQVNGVAQPLKMMGSGLARYDETQEGLAVLAEIGSGGLTPSRLRQLAARVIAVDSLIHGASFVETHRLLVDAGLPPKGAWTTTMRVYRAGGFTKDAAYLRGLLDLFDHLRSGGSLDLFFLGKFSLEDLHLVADLHARRLLRPARITPRWLSEPEARTRLDNAVASTDLLTLISA</sequence>
<dbReference type="Pfam" id="PF08014">
    <property type="entry name" value="MATCAP"/>
    <property type="match status" value="1"/>
</dbReference>
<reference evidence="5 6" key="1">
    <citation type="submission" date="2024-04" db="EMBL/GenBank/DDBJ databases">
        <title>Isolation of an actinomycete strain from pig manure.</title>
        <authorList>
            <person name="Gong T."/>
            <person name="Yu Z."/>
            <person name="An M."/>
            <person name="Wei C."/>
            <person name="Yang W."/>
            <person name="Liu L."/>
        </authorList>
    </citation>
    <scope>NUCLEOTIDE SEQUENCE [LARGE SCALE GENOMIC DNA]</scope>
    <source>
        <strain evidence="5 6">ZF39</strain>
    </source>
</reference>
<dbReference type="InterPro" id="IPR012548">
    <property type="entry name" value="MATCAP"/>
</dbReference>
<evidence type="ECO:0000256" key="3">
    <source>
        <dbReference type="ARBA" id="ARBA00022801"/>
    </source>
</evidence>
<dbReference type="Proteomes" id="UP001442841">
    <property type="component" value="Chromosome"/>
</dbReference>
<gene>
    <name evidence="5" type="ORF">AADG42_14540</name>
</gene>
<dbReference type="PANTHER" id="PTHR31817">
    <property type="match status" value="1"/>
</dbReference>
<comment type="cofactor">
    <cofactor evidence="1">
        <name>Zn(2+)</name>
        <dbReference type="ChEBI" id="CHEBI:29105"/>
    </cofactor>
</comment>
<dbReference type="GO" id="GO:0004180">
    <property type="term" value="F:carboxypeptidase activity"/>
    <property type="evidence" value="ECO:0007669"/>
    <property type="project" value="UniProtKB-KW"/>
</dbReference>
<evidence type="ECO:0000256" key="1">
    <source>
        <dbReference type="ARBA" id="ARBA00001947"/>
    </source>
</evidence>
<evidence type="ECO:0000256" key="4">
    <source>
        <dbReference type="ARBA" id="ARBA00023049"/>
    </source>
</evidence>
<evidence type="ECO:0000313" key="6">
    <source>
        <dbReference type="Proteomes" id="UP001442841"/>
    </source>
</evidence>
<accession>A0ABZ3FV70</accession>
<keyword evidence="6" id="KW-1185">Reference proteome</keyword>
<dbReference type="RefSeq" id="WP_425309922.1">
    <property type="nucleotide sequence ID" value="NZ_CP154795.1"/>
</dbReference>
<organism evidence="5 6">
    <name type="scientific">Ammonicoccus fulvus</name>
    <dbReference type="NCBI Taxonomy" id="3138240"/>
    <lineage>
        <taxon>Bacteria</taxon>
        <taxon>Bacillati</taxon>
        <taxon>Actinomycetota</taxon>
        <taxon>Actinomycetes</taxon>
        <taxon>Propionibacteriales</taxon>
        <taxon>Propionibacteriaceae</taxon>
        <taxon>Ammonicoccus</taxon>
    </lineage>
</organism>
<dbReference type="PANTHER" id="PTHR31817:SF0">
    <property type="entry name" value="CHROMOSOME UNDETERMINED SCAFFOLD_67, WHOLE GENOME SHOTGUN SEQUENCE"/>
    <property type="match status" value="1"/>
</dbReference>
<evidence type="ECO:0000256" key="2">
    <source>
        <dbReference type="ARBA" id="ARBA00022670"/>
    </source>
</evidence>
<keyword evidence="2" id="KW-0645">Protease</keyword>
<name>A0ABZ3FV70_9ACTN</name>
<proteinExistence type="predicted"/>
<evidence type="ECO:0000313" key="5">
    <source>
        <dbReference type="EMBL" id="XAN08466.1"/>
    </source>
</evidence>
<dbReference type="SMART" id="SM01154">
    <property type="entry name" value="DUF1704"/>
    <property type="match status" value="1"/>
</dbReference>